<dbReference type="STRING" id="1073090.A0A1L9ST19"/>
<dbReference type="Pfam" id="PF01619">
    <property type="entry name" value="Pro_dh"/>
    <property type="match status" value="1"/>
</dbReference>
<comment type="function">
    <text evidence="5">Converts proline to delta-1-pyrroline-5-carboxylate.</text>
</comment>
<keyword evidence="6" id="KW-0732">Signal</keyword>
<evidence type="ECO:0000256" key="2">
    <source>
        <dbReference type="ARBA" id="ARBA00012695"/>
    </source>
</evidence>
<dbReference type="SUPFAM" id="SSF51730">
    <property type="entry name" value="FAD-linked oxidoreductase"/>
    <property type="match status" value="1"/>
</dbReference>
<evidence type="ECO:0000256" key="3">
    <source>
        <dbReference type="ARBA" id="ARBA00023002"/>
    </source>
</evidence>
<keyword evidence="5" id="KW-0274">FAD</keyword>
<organism evidence="8 9">
    <name type="scientific">Penicilliopsis zonata CBS 506.65</name>
    <dbReference type="NCBI Taxonomy" id="1073090"/>
    <lineage>
        <taxon>Eukaryota</taxon>
        <taxon>Fungi</taxon>
        <taxon>Dikarya</taxon>
        <taxon>Ascomycota</taxon>
        <taxon>Pezizomycotina</taxon>
        <taxon>Eurotiomycetes</taxon>
        <taxon>Eurotiomycetidae</taxon>
        <taxon>Eurotiales</taxon>
        <taxon>Aspergillaceae</taxon>
        <taxon>Penicilliopsis</taxon>
    </lineage>
</organism>
<dbReference type="PANTHER" id="PTHR13914:SF34">
    <property type="entry name" value="PROLINE DEHYDROGENASE"/>
    <property type="match status" value="1"/>
</dbReference>
<accession>A0A1L9ST19</accession>
<evidence type="ECO:0000256" key="4">
    <source>
        <dbReference type="ARBA" id="ARBA00023062"/>
    </source>
</evidence>
<dbReference type="EMBL" id="KV878337">
    <property type="protein sequence ID" value="OJJ50286.1"/>
    <property type="molecule type" value="Genomic_DNA"/>
</dbReference>
<proteinExistence type="inferred from homology"/>
<dbReference type="AlphaFoldDB" id="A0A1L9ST19"/>
<evidence type="ECO:0000256" key="5">
    <source>
        <dbReference type="RuleBase" id="RU364054"/>
    </source>
</evidence>
<dbReference type="InterPro" id="IPR029041">
    <property type="entry name" value="FAD-linked_oxidoreductase-like"/>
</dbReference>
<dbReference type="PANTHER" id="PTHR13914">
    <property type="entry name" value="PROLINE OXIDASE"/>
    <property type="match status" value="1"/>
</dbReference>
<dbReference type="Gene3D" id="3.20.20.220">
    <property type="match status" value="1"/>
</dbReference>
<keyword evidence="9" id="KW-1185">Reference proteome</keyword>
<dbReference type="InterPro" id="IPR002872">
    <property type="entry name" value="Proline_DH_dom"/>
</dbReference>
<dbReference type="GO" id="GO:0071949">
    <property type="term" value="F:FAD binding"/>
    <property type="evidence" value="ECO:0007669"/>
    <property type="project" value="TreeGrafter"/>
</dbReference>
<evidence type="ECO:0000256" key="6">
    <source>
        <dbReference type="SAM" id="SignalP"/>
    </source>
</evidence>
<gene>
    <name evidence="8" type="ORF">ASPZODRAFT_149647</name>
</gene>
<evidence type="ECO:0000313" key="9">
    <source>
        <dbReference type="Proteomes" id="UP000184188"/>
    </source>
</evidence>
<dbReference type="InterPro" id="IPR015659">
    <property type="entry name" value="Proline_oxidase"/>
</dbReference>
<reference evidence="9" key="1">
    <citation type="journal article" date="2017" name="Genome Biol.">
        <title>Comparative genomics reveals high biological diversity and specific adaptations in the industrially and medically important fungal genus Aspergillus.</title>
        <authorList>
            <person name="de Vries R.P."/>
            <person name="Riley R."/>
            <person name="Wiebenga A."/>
            <person name="Aguilar-Osorio G."/>
            <person name="Amillis S."/>
            <person name="Uchima C.A."/>
            <person name="Anderluh G."/>
            <person name="Asadollahi M."/>
            <person name="Askin M."/>
            <person name="Barry K."/>
            <person name="Battaglia E."/>
            <person name="Bayram O."/>
            <person name="Benocci T."/>
            <person name="Braus-Stromeyer S.A."/>
            <person name="Caldana C."/>
            <person name="Canovas D."/>
            <person name="Cerqueira G.C."/>
            <person name="Chen F."/>
            <person name="Chen W."/>
            <person name="Choi C."/>
            <person name="Clum A."/>
            <person name="Dos Santos R.A."/>
            <person name="Damasio A.R."/>
            <person name="Diallinas G."/>
            <person name="Emri T."/>
            <person name="Fekete E."/>
            <person name="Flipphi M."/>
            <person name="Freyberg S."/>
            <person name="Gallo A."/>
            <person name="Gournas C."/>
            <person name="Habgood R."/>
            <person name="Hainaut M."/>
            <person name="Harispe M.L."/>
            <person name="Henrissat B."/>
            <person name="Hilden K.S."/>
            <person name="Hope R."/>
            <person name="Hossain A."/>
            <person name="Karabika E."/>
            <person name="Karaffa L."/>
            <person name="Karanyi Z."/>
            <person name="Krasevec N."/>
            <person name="Kuo A."/>
            <person name="Kusch H."/>
            <person name="LaButti K."/>
            <person name="Lagendijk E.L."/>
            <person name="Lapidus A."/>
            <person name="Levasseur A."/>
            <person name="Lindquist E."/>
            <person name="Lipzen A."/>
            <person name="Logrieco A.F."/>
            <person name="MacCabe A."/>
            <person name="Maekelae M.R."/>
            <person name="Malavazi I."/>
            <person name="Melin P."/>
            <person name="Meyer V."/>
            <person name="Mielnichuk N."/>
            <person name="Miskei M."/>
            <person name="Molnar A.P."/>
            <person name="Mule G."/>
            <person name="Ngan C.Y."/>
            <person name="Orejas M."/>
            <person name="Orosz E."/>
            <person name="Ouedraogo J.P."/>
            <person name="Overkamp K.M."/>
            <person name="Park H.-S."/>
            <person name="Perrone G."/>
            <person name="Piumi F."/>
            <person name="Punt P.J."/>
            <person name="Ram A.F."/>
            <person name="Ramon A."/>
            <person name="Rauscher S."/>
            <person name="Record E."/>
            <person name="Riano-Pachon D.M."/>
            <person name="Robert V."/>
            <person name="Roehrig J."/>
            <person name="Ruller R."/>
            <person name="Salamov A."/>
            <person name="Salih N.S."/>
            <person name="Samson R.A."/>
            <person name="Sandor E."/>
            <person name="Sanguinetti M."/>
            <person name="Schuetze T."/>
            <person name="Sepcic K."/>
            <person name="Shelest E."/>
            <person name="Sherlock G."/>
            <person name="Sophianopoulou V."/>
            <person name="Squina F.M."/>
            <person name="Sun H."/>
            <person name="Susca A."/>
            <person name="Todd R.B."/>
            <person name="Tsang A."/>
            <person name="Unkles S.E."/>
            <person name="van de Wiele N."/>
            <person name="van Rossen-Uffink D."/>
            <person name="Oliveira J.V."/>
            <person name="Vesth T.C."/>
            <person name="Visser J."/>
            <person name="Yu J.-H."/>
            <person name="Zhou M."/>
            <person name="Andersen M.R."/>
            <person name="Archer D.B."/>
            <person name="Baker S.E."/>
            <person name="Benoit I."/>
            <person name="Brakhage A.A."/>
            <person name="Braus G.H."/>
            <person name="Fischer R."/>
            <person name="Frisvad J.C."/>
            <person name="Goldman G.H."/>
            <person name="Houbraken J."/>
            <person name="Oakley B."/>
            <person name="Pocsi I."/>
            <person name="Scazzocchio C."/>
            <person name="Seiboth B."/>
            <person name="vanKuyk P.A."/>
            <person name="Wortman J."/>
            <person name="Dyer P.S."/>
            <person name="Grigoriev I.V."/>
        </authorList>
    </citation>
    <scope>NUCLEOTIDE SEQUENCE [LARGE SCALE GENOMIC DNA]</scope>
    <source>
        <strain evidence="9">CBS 506.65</strain>
    </source>
</reference>
<dbReference type="GeneID" id="34611971"/>
<dbReference type="OrthoDB" id="5464at2759"/>
<keyword evidence="5" id="KW-0285">Flavoprotein</keyword>
<name>A0A1L9ST19_9EURO</name>
<evidence type="ECO:0000313" key="8">
    <source>
        <dbReference type="EMBL" id="OJJ50286.1"/>
    </source>
</evidence>
<keyword evidence="3 5" id="KW-0560">Oxidoreductase</keyword>
<dbReference type="GO" id="GO:0010133">
    <property type="term" value="P:L-proline catabolic process to L-glutamate"/>
    <property type="evidence" value="ECO:0007669"/>
    <property type="project" value="TreeGrafter"/>
</dbReference>
<evidence type="ECO:0000259" key="7">
    <source>
        <dbReference type="Pfam" id="PF01619"/>
    </source>
</evidence>
<dbReference type="Proteomes" id="UP000184188">
    <property type="component" value="Unassembled WGS sequence"/>
</dbReference>
<feature type="domain" description="Proline dehydrogenase" evidence="7">
    <location>
        <begin position="69"/>
        <end position="394"/>
    </location>
</feature>
<comment type="similarity">
    <text evidence="1 5">Belongs to the proline oxidase family.</text>
</comment>
<dbReference type="VEuPathDB" id="FungiDB:ASPZODRAFT_149647"/>
<dbReference type="GO" id="GO:0005739">
    <property type="term" value="C:mitochondrion"/>
    <property type="evidence" value="ECO:0007669"/>
    <property type="project" value="TreeGrafter"/>
</dbReference>
<keyword evidence="4 5" id="KW-0642">Proline metabolism</keyword>
<feature type="chain" id="PRO_5012747392" description="Proline dehydrogenase" evidence="6">
    <location>
        <begin position="27"/>
        <end position="411"/>
    </location>
</feature>
<comment type="catalytic activity">
    <reaction evidence="5">
        <text>L-proline + a quinone = (S)-1-pyrroline-5-carboxylate + a quinol + H(+)</text>
        <dbReference type="Rhea" id="RHEA:23784"/>
        <dbReference type="ChEBI" id="CHEBI:15378"/>
        <dbReference type="ChEBI" id="CHEBI:17388"/>
        <dbReference type="ChEBI" id="CHEBI:24646"/>
        <dbReference type="ChEBI" id="CHEBI:60039"/>
        <dbReference type="ChEBI" id="CHEBI:132124"/>
        <dbReference type="EC" id="1.5.5.2"/>
    </reaction>
</comment>
<dbReference type="RefSeq" id="XP_022584796.1">
    <property type="nucleotide sequence ID" value="XM_022725506.1"/>
</dbReference>
<sequence>MPTGTLLRSLMFTSVMSSPLLEPCLAMMKLVVNSQSPVFDPRKNPIVDHLLRATIYNHFCAGTDEAEVRQSVKSMKDMGYKGVILGYAREVVVNEPEDCNIPISEQNQQTLHLRAVEEWKLGNLQTLKMIGPGDYLSMKFTGAGPVAVEALSRGDPIPPACIQHAMDEICEQTARQGSRLWIDAEQQVFQHAIDKWTIGLMRKYNGQGKAVVFNTIQAYLKSSAQNVHHHLQLAQQEGWTLGIKLVRGAYIAHDIRSRIHDTKQDTDRNYNHIIARLLSQQSPLDDSMHPFPDVRLFVAGHNAESVHKACTLHRSRIMQGQPTIPTQFGQLQGMADNISCELLAEGRRADPQCPKQQAAVPQAFKALAWGSTSECLHFLLRRAVENKGAVERTRHMADALRMELWRRLRSD</sequence>
<dbReference type="EC" id="1.5.5.2" evidence="2 5"/>
<dbReference type="GO" id="GO:0004657">
    <property type="term" value="F:proline dehydrogenase activity"/>
    <property type="evidence" value="ECO:0007669"/>
    <property type="project" value="UniProtKB-EC"/>
</dbReference>
<evidence type="ECO:0000256" key="1">
    <source>
        <dbReference type="ARBA" id="ARBA00005869"/>
    </source>
</evidence>
<protein>
    <recommendedName>
        <fullName evidence="2 5">Proline dehydrogenase</fullName>
        <ecNumber evidence="2 5">1.5.5.2</ecNumber>
    </recommendedName>
</protein>
<feature type="signal peptide" evidence="6">
    <location>
        <begin position="1"/>
        <end position="26"/>
    </location>
</feature>
<comment type="cofactor">
    <cofactor evidence="5">
        <name>FAD</name>
        <dbReference type="ChEBI" id="CHEBI:57692"/>
    </cofactor>
</comment>